<feature type="coiled-coil region" evidence="2">
    <location>
        <begin position="117"/>
        <end position="180"/>
    </location>
</feature>
<keyword evidence="1" id="KW-0479">Metal-binding</keyword>
<evidence type="ECO:0000313" key="5">
    <source>
        <dbReference type="Proteomes" id="UP000596742"/>
    </source>
</evidence>
<dbReference type="Gene3D" id="3.30.160.60">
    <property type="entry name" value="Classic Zinc Finger"/>
    <property type="match status" value="1"/>
</dbReference>
<gene>
    <name evidence="4" type="ORF">MGAL_10B049561</name>
</gene>
<dbReference type="OrthoDB" id="6119887at2759"/>
<protein>
    <recommendedName>
        <fullName evidence="3">B box-type domain-containing protein</fullName>
    </recommendedName>
</protein>
<evidence type="ECO:0000256" key="1">
    <source>
        <dbReference type="PROSITE-ProRule" id="PRU00024"/>
    </source>
</evidence>
<keyword evidence="5" id="KW-1185">Reference proteome</keyword>
<keyword evidence="1" id="KW-0862">Zinc</keyword>
<dbReference type="GO" id="GO:0061630">
    <property type="term" value="F:ubiquitin protein ligase activity"/>
    <property type="evidence" value="ECO:0007669"/>
    <property type="project" value="TreeGrafter"/>
</dbReference>
<organism evidence="4 5">
    <name type="scientific">Mytilus galloprovincialis</name>
    <name type="common">Mediterranean mussel</name>
    <dbReference type="NCBI Taxonomy" id="29158"/>
    <lineage>
        <taxon>Eukaryota</taxon>
        <taxon>Metazoa</taxon>
        <taxon>Spiralia</taxon>
        <taxon>Lophotrochozoa</taxon>
        <taxon>Mollusca</taxon>
        <taxon>Bivalvia</taxon>
        <taxon>Autobranchia</taxon>
        <taxon>Pteriomorphia</taxon>
        <taxon>Mytilida</taxon>
        <taxon>Mytiloidea</taxon>
        <taxon>Mytilidae</taxon>
        <taxon>Mytilinae</taxon>
        <taxon>Mytilus</taxon>
    </lineage>
</organism>
<dbReference type="InterPro" id="IPR047153">
    <property type="entry name" value="TRIM45/56/19-like"/>
</dbReference>
<reference evidence="4" key="1">
    <citation type="submission" date="2018-11" db="EMBL/GenBank/DDBJ databases">
        <authorList>
            <person name="Alioto T."/>
            <person name="Alioto T."/>
        </authorList>
    </citation>
    <scope>NUCLEOTIDE SEQUENCE</scope>
</reference>
<dbReference type="PANTHER" id="PTHR25462">
    <property type="entry name" value="BONUS, ISOFORM C-RELATED"/>
    <property type="match status" value="1"/>
</dbReference>
<dbReference type="AlphaFoldDB" id="A0A8B6GTR8"/>
<keyword evidence="1" id="KW-0863">Zinc-finger</keyword>
<keyword evidence="2" id="KW-0175">Coiled coil</keyword>
<evidence type="ECO:0000259" key="3">
    <source>
        <dbReference type="PROSITE" id="PS50119"/>
    </source>
</evidence>
<evidence type="ECO:0000256" key="2">
    <source>
        <dbReference type="SAM" id="Coils"/>
    </source>
</evidence>
<dbReference type="InterPro" id="IPR000315">
    <property type="entry name" value="Znf_B-box"/>
</dbReference>
<dbReference type="SUPFAM" id="SSF57845">
    <property type="entry name" value="B-box zinc-binding domain"/>
    <property type="match status" value="1"/>
</dbReference>
<dbReference type="EMBL" id="UYJE01009017">
    <property type="protein sequence ID" value="VDI69317.1"/>
    <property type="molecule type" value="Genomic_DNA"/>
</dbReference>
<dbReference type="PANTHER" id="PTHR25462:SF296">
    <property type="entry name" value="MEIOTIC P26, ISOFORM F"/>
    <property type="match status" value="1"/>
</dbReference>
<comment type="caution">
    <text evidence="4">The sequence shown here is derived from an EMBL/GenBank/DDBJ whole genome shotgun (WGS) entry which is preliminary data.</text>
</comment>
<dbReference type="CDD" id="cd19757">
    <property type="entry name" value="Bbox1"/>
    <property type="match status" value="1"/>
</dbReference>
<accession>A0A8B6GTR8</accession>
<dbReference type="GO" id="GO:0008270">
    <property type="term" value="F:zinc ion binding"/>
    <property type="evidence" value="ECO:0007669"/>
    <property type="project" value="UniProtKB-KW"/>
</dbReference>
<sequence>MATNTSICGICSLRQITQTSTHWCPQCEEALCDECREHHTLLKVTRSHEPIPISDYKSIPSFITDIQQSCIYHNEQYQQYCFEHALPICFKCINDHRKCNVTTLEKIINNVKTSEQFLDLESRLDDVLQNIDQIKKDRNSNMTKIEETKTLLVKEIRQKRAEINKRLDNLEKQIIKDLDEKACQNCESILNVLSSVKEKEIIISKCKGNFQKMKQYASDLQTFLGMNEIEVKVYENEQYLQSMKEAKSLEQLELEWTVDPFVETILNSLKNFGSIEMKTQTSSIEFTRAKNKQAQLQVVTKKKTIDDVKLILQKEITIDGDDVRGCCMSAEGDMLYADNHVQGTSLIVIASDYKLKDKMQLDSSWVFNVTLVDETTGAITPGHSREKIGIDIIDLKKKRKKKFIKLPGWTWGITRDHDSLFVCVEGHVYTVSCSATDCQHVFNTYCGILPSYSLQCLKIAM</sequence>
<evidence type="ECO:0000313" key="4">
    <source>
        <dbReference type="EMBL" id="VDI69317.1"/>
    </source>
</evidence>
<dbReference type="Proteomes" id="UP000596742">
    <property type="component" value="Unassembled WGS sequence"/>
</dbReference>
<feature type="domain" description="B box-type" evidence="3">
    <location>
        <begin position="3"/>
        <end position="53"/>
    </location>
</feature>
<dbReference type="PROSITE" id="PS50119">
    <property type="entry name" value="ZF_BBOX"/>
    <property type="match status" value="1"/>
</dbReference>
<proteinExistence type="predicted"/>
<name>A0A8B6GTR8_MYTGA</name>